<proteinExistence type="inferred from homology"/>
<sequence>MEIYDVRTRAIPGQYITRSVYDKDVVKALRFAVKMYNDMTNCFYLVRPVNMKEVRSKVVSGVLYDFQSVQLAGTTCKKKSKKVDVLFCPLRYPVHSSHCDFAVWSRTWKTENYKMVKNFRCRTVSTD</sequence>
<dbReference type="SMART" id="SM00043">
    <property type="entry name" value="CY"/>
    <property type="match status" value="1"/>
</dbReference>
<keyword evidence="2" id="KW-1015">Disulfide bond</keyword>
<dbReference type="Gene3D" id="3.10.450.10">
    <property type="match status" value="1"/>
</dbReference>
<dbReference type="AlphaFoldDB" id="A0AAE1EFB6"/>
<dbReference type="GO" id="GO:0031982">
    <property type="term" value="C:vesicle"/>
    <property type="evidence" value="ECO:0007669"/>
    <property type="project" value="TreeGrafter"/>
</dbReference>
<dbReference type="Proteomes" id="UP001283361">
    <property type="component" value="Unassembled WGS sequence"/>
</dbReference>
<comment type="caution">
    <text evidence="4">The sequence shown here is derived from an EMBL/GenBank/DDBJ whole genome shotgun (WGS) entry which is preliminary data.</text>
</comment>
<dbReference type="FunFam" id="3.10.450.10:FF:000004">
    <property type="entry name" value="Cystatin C"/>
    <property type="match status" value="1"/>
</dbReference>
<dbReference type="InterPro" id="IPR046350">
    <property type="entry name" value="Cystatin_sf"/>
</dbReference>
<evidence type="ECO:0000256" key="2">
    <source>
        <dbReference type="ARBA" id="ARBA00023157"/>
    </source>
</evidence>
<accession>A0AAE1EFB6</accession>
<dbReference type="GO" id="GO:0005615">
    <property type="term" value="C:extracellular space"/>
    <property type="evidence" value="ECO:0007669"/>
    <property type="project" value="TreeGrafter"/>
</dbReference>
<evidence type="ECO:0000313" key="5">
    <source>
        <dbReference type="Proteomes" id="UP001283361"/>
    </source>
</evidence>
<dbReference type="Pfam" id="PF00031">
    <property type="entry name" value="Cystatin"/>
    <property type="match status" value="1"/>
</dbReference>
<dbReference type="InterPro" id="IPR000010">
    <property type="entry name" value="Cystatin_dom"/>
</dbReference>
<name>A0AAE1EFB6_9GAST</name>
<comment type="similarity">
    <text evidence="1">Belongs to the cystatin family.</text>
</comment>
<reference evidence="4" key="1">
    <citation type="journal article" date="2023" name="G3 (Bethesda)">
        <title>A reference genome for the long-term kleptoplast-retaining sea slug Elysia crispata morphotype clarki.</title>
        <authorList>
            <person name="Eastman K.E."/>
            <person name="Pendleton A.L."/>
            <person name="Shaikh M.A."/>
            <person name="Suttiyut T."/>
            <person name="Ogas R."/>
            <person name="Tomko P."/>
            <person name="Gavelis G."/>
            <person name="Widhalm J.R."/>
            <person name="Wisecaver J.H."/>
        </authorList>
    </citation>
    <scope>NUCLEOTIDE SEQUENCE</scope>
    <source>
        <strain evidence="4">ECLA1</strain>
    </source>
</reference>
<dbReference type="PANTHER" id="PTHR46186">
    <property type="entry name" value="CYSTATIN"/>
    <property type="match status" value="1"/>
</dbReference>
<dbReference type="SUPFAM" id="SSF54403">
    <property type="entry name" value="Cystatin/monellin"/>
    <property type="match status" value="1"/>
</dbReference>
<organism evidence="4 5">
    <name type="scientific">Elysia crispata</name>
    <name type="common">lettuce slug</name>
    <dbReference type="NCBI Taxonomy" id="231223"/>
    <lineage>
        <taxon>Eukaryota</taxon>
        <taxon>Metazoa</taxon>
        <taxon>Spiralia</taxon>
        <taxon>Lophotrochozoa</taxon>
        <taxon>Mollusca</taxon>
        <taxon>Gastropoda</taxon>
        <taxon>Heterobranchia</taxon>
        <taxon>Euthyneura</taxon>
        <taxon>Panpulmonata</taxon>
        <taxon>Sacoglossa</taxon>
        <taxon>Placobranchoidea</taxon>
        <taxon>Plakobranchidae</taxon>
        <taxon>Elysia</taxon>
    </lineage>
</organism>
<dbReference type="GO" id="GO:0005737">
    <property type="term" value="C:cytoplasm"/>
    <property type="evidence" value="ECO:0007669"/>
    <property type="project" value="TreeGrafter"/>
</dbReference>
<dbReference type="CDD" id="cd00042">
    <property type="entry name" value="CY"/>
    <property type="match status" value="1"/>
</dbReference>
<evidence type="ECO:0000256" key="1">
    <source>
        <dbReference type="ARBA" id="ARBA00009403"/>
    </source>
</evidence>
<dbReference type="GO" id="GO:0004869">
    <property type="term" value="F:cysteine-type endopeptidase inhibitor activity"/>
    <property type="evidence" value="ECO:0007669"/>
    <property type="project" value="InterPro"/>
</dbReference>
<evidence type="ECO:0000259" key="3">
    <source>
        <dbReference type="SMART" id="SM00043"/>
    </source>
</evidence>
<feature type="domain" description="Cystatin" evidence="3">
    <location>
        <begin position="10"/>
        <end position="122"/>
    </location>
</feature>
<evidence type="ECO:0000313" key="4">
    <source>
        <dbReference type="EMBL" id="KAK3804467.1"/>
    </source>
</evidence>
<dbReference type="PANTHER" id="PTHR46186:SF12">
    <property type="entry name" value="CYSTATIN C (AMYLOID ANGIOPATHY AND CEREBRAL HEMORRHAGE)-RELATED"/>
    <property type="match status" value="1"/>
</dbReference>
<gene>
    <name evidence="4" type="ORF">RRG08_006105</name>
</gene>
<protein>
    <recommendedName>
        <fullName evidence="3">Cystatin domain-containing protein</fullName>
    </recommendedName>
</protein>
<dbReference type="EMBL" id="JAWDGP010000005">
    <property type="protein sequence ID" value="KAK3804467.1"/>
    <property type="molecule type" value="Genomic_DNA"/>
</dbReference>
<keyword evidence="5" id="KW-1185">Reference proteome</keyword>